<dbReference type="InterPro" id="IPR036515">
    <property type="entry name" value="Transposase_17_sf"/>
</dbReference>
<comment type="caution">
    <text evidence="2">The sequence shown here is derived from an EMBL/GenBank/DDBJ whole genome shotgun (WGS) entry which is preliminary data.</text>
</comment>
<sequence>MPRKPRNWYPGATYHITQRGNRKSEIFYDNHDYLKYLGLLEETQQKLPFTLHTYCLMPNHIHLQLETKETPLSETMRIVNSRYAIYFNKKYELIGHVFQDRYWAQLILDDWYMLEASKYIHLNPVEANMVENPEIYPWSSCAAYFAPQKTNPLISTERILSFFSSPSNKNYIRYLNSEERNSELLAPLLAKNPFIKNSAYNNNKLQENHNSI</sequence>
<name>I3E6P9_BACMT</name>
<evidence type="ECO:0000259" key="1">
    <source>
        <dbReference type="SMART" id="SM01321"/>
    </source>
</evidence>
<dbReference type="GO" id="GO:0004803">
    <property type="term" value="F:transposase activity"/>
    <property type="evidence" value="ECO:0007669"/>
    <property type="project" value="InterPro"/>
</dbReference>
<accession>I3E6P9</accession>
<dbReference type="Pfam" id="PF01797">
    <property type="entry name" value="Y1_Tnp"/>
    <property type="match status" value="1"/>
</dbReference>
<dbReference type="SUPFAM" id="SSF143422">
    <property type="entry name" value="Transposase IS200-like"/>
    <property type="match status" value="1"/>
</dbReference>
<evidence type="ECO:0000313" key="3">
    <source>
        <dbReference type="Proteomes" id="UP000010523"/>
    </source>
</evidence>
<dbReference type="GO" id="GO:0006313">
    <property type="term" value="P:DNA transposition"/>
    <property type="evidence" value="ECO:0007669"/>
    <property type="project" value="InterPro"/>
</dbReference>
<dbReference type="InterPro" id="IPR002686">
    <property type="entry name" value="Transposase_17"/>
</dbReference>
<protein>
    <recommendedName>
        <fullName evidence="1">Transposase IS200-like domain-containing protein</fullName>
    </recommendedName>
</protein>
<proteinExistence type="predicted"/>
<dbReference type="Gene3D" id="3.30.70.1290">
    <property type="entry name" value="Transposase IS200-like"/>
    <property type="match status" value="1"/>
</dbReference>
<evidence type="ECO:0000313" key="2">
    <source>
        <dbReference type="EMBL" id="EIJ82170.1"/>
    </source>
</evidence>
<dbReference type="STRING" id="997296.PB1_04520"/>
<dbReference type="eggNOG" id="COG1943">
    <property type="taxonomic scope" value="Bacteria"/>
</dbReference>
<feature type="domain" description="Transposase IS200-like" evidence="1">
    <location>
        <begin position="9"/>
        <end position="123"/>
    </location>
</feature>
<dbReference type="SMART" id="SM01321">
    <property type="entry name" value="Y1_Tnp"/>
    <property type="match status" value="1"/>
</dbReference>
<dbReference type="PANTHER" id="PTHR34322:SF2">
    <property type="entry name" value="TRANSPOSASE IS200-LIKE DOMAIN-CONTAINING PROTEIN"/>
    <property type="match status" value="1"/>
</dbReference>
<keyword evidence="3" id="KW-1185">Reference proteome</keyword>
<organism evidence="2 3">
    <name type="scientific">Bacillus methanolicus PB1</name>
    <dbReference type="NCBI Taxonomy" id="997296"/>
    <lineage>
        <taxon>Bacteria</taxon>
        <taxon>Bacillati</taxon>
        <taxon>Bacillota</taxon>
        <taxon>Bacilli</taxon>
        <taxon>Bacillales</taxon>
        <taxon>Bacillaceae</taxon>
        <taxon>Bacillus</taxon>
    </lineage>
</organism>
<dbReference type="GO" id="GO:0003677">
    <property type="term" value="F:DNA binding"/>
    <property type="evidence" value="ECO:0007669"/>
    <property type="project" value="InterPro"/>
</dbReference>
<dbReference type="PATRIC" id="fig|997296.3.peg.983"/>
<gene>
    <name evidence="2" type="ORF">PB1_04520</name>
</gene>
<reference evidence="2 3" key="1">
    <citation type="journal article" date="2012" name="Appl. Environ. Microbiol.">
        <title>Genome Sequence of Thermotolerant Bacillus methanolicus: Features and Regulation Related to Methylotrophy and Production of L-Lysine and L-Glutamate from Methanol.</title>
        <authorList>
            <person name="Heggeset T.M."/>
            <person name="Krog A."/>
            <person name="Balzer S."/>
            <person name="Wentzel A."/>
            <person name="Ellingsen T.E."/>
            <person name="Brautaset T."/>
        </authorList>
    </citation>
    <scope>NUCLEOTIDE SEQUENCE [LARGE SCALE GENOMIC DNA]</scope>
    <source>
        <strain evidence="2 3">PB1</strain>
    </source>
</reference>
<dbReference type="Proteomes" id="UP000010523">
    <property type="component" value="Unassembled WGS sequence"/>
</dbReference>
<dbReference type="PANTHER" id="PTHR34322">
    <property type="entry name" value="TRANSPOSASE, Y1_TNP DOMAIN-CONTAINING"/>
    <property type="match status" value="1"/>
</dbReference>
<dbReference type="NCBIfam" id="NF047646">
    <property type="entry name" value="REP_Tyr_transpos"/>
    <property type="match status" value="1"/>
</dbReference>
<dbReference type="AlphaFoldDB" id="I3E6P9"/>
<dbReference type="EMBL" id="AFEU01000001">
    <property type="protein sequence ID" value="EIJ82170.1"/>
    <property type="molecule type" value="Genomic_DNA"/>
</dbReference>